<name>A0ABP7K2B7_9RHOB</name>
<protein>
    <recommendedName>
        <fullName evidence="3">DUF4145 domain-containing protein</fullName>
    </recommendedName>
</protein>
<accession>A0ABP7K2B7</accession>
<evidence type="ECO:0008006" key="3">
    <source>
        <dbReference type="Google" id="ProtNLM"/>
    </source>
</evidence>
<evidence type="ECO:0000313" key="1">
    <source>
        <dbReference type="EMBL" id="GAA3863504.1"/>
    </source>
</evidence>
<comment type="caution">
    <text evidence="1">The sequence shown here is derived from an EMBL/GenBank/DDBJ whole genome shotgun (WGS) entry which is preliminary data.</text>
</comment>
<sequence length="187" mass="20560">MWKSYKFKLALSIFCIAIALFDTFWKTLSPIAAGALALAIVPWVLGIIERINAPGGFEIVFAKVEGQLDASQTTPDEEDINAFKYFEDNDPNLGIAMLRVQIERRLRKIAEDVSLAPDVRGRPRTLRSLSEDLAKAGAIPDEATVLLQDLMPVMNEAVHGVDLQSNASDFARSYGPKILALLKTASK</sequence>
<reference evidence="2" key="1">
    <citation type="journal article" date="2019" name="Int. J. Syst. Evol. Microbiol.">
        <title>The Global Catalogue of Microorganisms (GCM) 10K type strain sequencing project: providing services to taxonomists for standard genome sequencing and annotation.</title>
        <authorList>
            <consortium name="The Broad Institute Genomics Platform"/>
            <consortium name="The Broad Institute Genome Sequencing Center for Infectious Disease"/>
            <person name="Wu L."/>
            <person name="Ma J."/>
        </authorList>
    </citation>
    <scope>NUCLEOTIDE SEQUENCE [LARGE SCALE GENOMIC DNA]</scope>
    <source>
        <strain evidence="2">JCM 17190</strain>
    </source>
</reference>
<proteinExistence type="predicted"/>
<evidence type="ECO:0000313" key="2">
    <source>
        <dbReference type="Proteomes" id="UP001399917"/>
    </source>
</evidence>
<dbReference type="Proteomes" id="UP001399917">
    <property type="component" value="Unassembled WGS sequence"/>
</dbReference>
<dbReference type="EMBL" id="BAABDF010000006">
    <property type="protein sequence ID" value="GAA3863504.1"/>
    <property type="molecule type" value="Genomic_DNA"/>
</dbReference>
<organism evidence="1 2">
    <name type="scientific">Celeribacter arenosi</name>
    <dbReference type="NCBI Taxonomy" id="792649"/>
    <lineage>
        <taxon>Bacteria</taxon>
        <taxon>Pseudomonadati</taxon>
        <taxon>Pseudomonadota</taxon>
        <taxon>Alphaproteobacteria</taxon>
        <taxon>Rhodobacterales</taxon>
        <taxon>Roseobacteraceae</taxon>
        <taxon>Celeribacter</taxon>
    </lineage>
</organism>
<gene>
    <name evidence="1" type="ORF">GCM10022404_12440</name>
</gene>
<keyword evidence="2" id="KW-1185">Reference proteome</keyword>